<gene>
    <name evidence="1" type="ORF">MTBBW1_450007</name>
</gene>
<keyword evidence="2" id="KW-1185">Reference proteome</keyword>
<reference evidence="1 2" key="1">
    <citation type="submission" date="2017-03" db="EMBL/GenBank/DDBJ databases">
        <authorList>
            <person name="Afonso C.L."/>
            <person name="Miller P.J."/>
            <person name="Scott M.A."/>
            <person name="Spackman E."/>
            <person name="Goraichik I."/>
            <person name="Dimitrov K.M."/>
            <person name="Suarez D.L."/>
            <person name="Swayne D.E."/>
        </authorList>
    </citation>
    <scope>NUCLEOTIDE SEQUENCE [LARGE SCALE GENOMIC DNA]</scope>
    <source>
        <strain evidence="1">PRJEB14757</strain>
    </source>
</reference>
<organism evidence="1 2">
    <name type="scientific">Desulfamplus magnetovallimortis</name>
    <dbReference type="NCBI Taxonomy" id="1246637"/>
    <lineage>
        <taxon>Bacteria</taxon>
        <taxon>Pseudomonadati</taxon>
        <taxon>Thermodesulfobacteriota</taxon>
        <taxon>Desulfobacteria</taxon>
        <taxon>Desulfobacterales</taxon>
        <taxon>Desulfobacteraceae</taxon>
        <taxon>Desulfamplus</taxon>
    </lineage>
</organism>
<accession>A0A1W1HHB7</accession>
<dbReference type="Proteomes" id="UP000191931">
    <property type="component" value="Unassembled WGS sequence"/>
</dbReference>
<sequence length="51" mass="5942">MFGITILQVLLEDHDKKVFSFMLAAGFWIVESWKRINNLPEAVAKLSQYSR</sequence>
<evidence type="ECO:0000313" key="2">
    <source>
        <dbReference type="Proteomes" id="UP000191931"/>
    </source>
</evidence>
<evidence type="ECO:0000313" key="1">
    <source>
        <dbReference type="EMBL" id="SLM31836.1"/>
    </source>
</evidence>
<proteinExistence type="predicted"/>
<name>A0A1W1HHB7_9BACT</name>
<dbReference type="AlphaFoldDB" id="A0A1W1HHB7"/>
<protein>
    <submittedName>
        <fullName evidence="1">Uncharacterized protein</fullName>
    </submittedName>
</protein>
<dbReference type="EMBL" id="FWEV01000287">
    <property type="protein sequence ID" value="SLM31836.1"/>
    <property type="molecule type" value="Genomic_DNA"/>
</dbReference>